<evidence type="ECO:0000313" key="1">
    <source>
        <dbReference type="EMBL" id="PHT87071.1"/>
    </source>
</evidence>
<reference evidence="1 2" key="2">
    <citation type="journal article" date="2017" name="Genome Biol.">
        <title>New reference genome sequences of hot pepper reveal the massive evolution of plant disease-resistance genes by retroduplication.</title>
        <authorList>
            <person name="Kim S."/>
            <person name="Park J."/>
            <person name="Yeom S.I."/>
            <person name="Kim Y.M."/>
            <person name="Seo E."/>
            <person name="Kim K.T."/>
            <person name="Kim M.S."/>
            <person name="Lee J.M."/>
            <person name="Cheong K."/>
            <person name="Shin H.S."/>
            <person name="Kim S.B."/>
            <person name="Han K."/>
            <person name="Lee J."/>
            <person name="Park M."/>
            <person name="Lee H.A."/>
            <person name="Lee H.Y."/>
            <person name="Lee Y."/>
            <person name="Oh S."/>
            <person name="Lee J.H."/>
            <person name="Choi E."/>
            <person name="Choi E."/>
            <person name="Lee S.E."/>
            <person name="Jeon J."/>
            <person name="Kim H."/>
            <person name="Choi G."/>
            <person name="Song H."/>
            <person name="Lee J."/>
            <person name="Lee S.C."/>
            <person name="Kwon J.K."/>
            <person name="Lee H.Y."/>
            <person name="Koo N."/>
            <person name="Hong Y."/>
            <person name="Kim R.W."/>
            <person name="Kang W.H."/>
            <person name="Huh J.H."/>
            <person name="Kang B.C."/>
            <person name="Yang T.J."/>
            <person name="Lee Y.H."/>
            <person name="Bennetzen J.L."/>
            <person name="Choi D."/>
        </authorList>
    </citation>
    <scope>NUCLEOTIDE SEQUENCE [LARGE SCALE GENOMIC DNA]</scope>
    <source>
        <strain evidence="2">cv. CM334</strain>
    </source>
</reference>
<dbReference type="AlphaFoldDB" id="A0A2G2ZYP7"/>
<name>A0A2G2ZYP7_CAPAN</name>
<proteinExistence type="predicted"/>
<sequence>MMKAATGVVDTVEDKLPVDSHVTETQEPNSRCHLSSMVLPVTCSLMWNSLHNVFHSYVHHQNFTFPKKFPVFADDKLNSSVSFS</sequence>
<organism evidence="1 2">
    <name type="scientific">Capsicum annuum</name>
    <name type="common">Capsicum pepper</name>
    <dbReference type="NCBI Taxonomy" id="4072"/>
    <lineage>
        <taxon>Eukaryota</taxon>
        <taxon>Viridiplantae</taxon>
        <taxon>Streptophyta</taxon>
        <taxon>Embryophyta</taxon>
        <taxon>Tracheophyta</taxon>
        <taxon>Spermatophyta</taxon>
        <taxon>Magnoliopsida</taxon>
        <taxon>eudicotyledons</taxon>
        <taxon>Gunneridae</taxon>
        <taxon>Pentapetalae</taxon>
        <taxon>asterids</taxon>
        <taxon>lamiids</taxon>
        <taxon>Solanales</taxon>
        <taxon>Solanaceae</taxon>
        <taxon>Solanoideae</taxon>
        <taxon>Capsiceae</taxon>
        <taxon>Capsicum</taxon>
    </lineage>
</organism>
<keyword evidence="2" id="KW-1185">Reference proteome</keyword>
<protein>
    <submittedName>
        <fullName evidence="1">Uncharacterized protein</fullName>
    </submittedName>
</protein>
<dbReference type="Gramene" id="PHT87071">
    <property type="protein sequence ID" value="PHT87071"/>
    <property type="gene ID" value="T459_09177"/>
</dbReference>
<comment type="caution">
    <text evidence="1">The sequence shown here is derived from an EMBL/GenBank/DDBJ whole genome shotgun (WGS) entry which is preliminary data.</text>
</comment>
<dbReference type="EMBL" id="AYRZ02000003">
    <property type="protein sequence ID" value="PHT87071.1"/>
    <property type="molecule type" value="Genomic_DNA"/>
</dbReference>
<gene>
    <name evidence="1" type="ORF">T459_09177</name>
</gene>
<accession>A0A2G2ZYP7</accession>
<evidence type="ECO:0000313" key="2">
    <source>
        <dbReference type="Proteomes" id="UP000222542"/>
    </source>
</evidence>
<reference evidence="1 2" key="1">
    <citation type="journal article" date="2014" name="Nat. Genet.">
        <title>Genome sequence of the hot pepper provides insights into the evolution of pungency in Capsicum species.</title>
        <authorList>
            <person name="Kim S."/>
            <person name="Park M."/>
            <person name="Yeom S.I."/>
            <person name="Kim Y.M."/>
            <person name="Lee J.M."/>
            <person name="Lee H.A."/>
            <person name="Seo E."/>
            <person name="Choi J."/>
            <person name="Cheong K."/>
            <person name="Kim K.T."/>
            <person name="Jung K."/>
            <person name="Lee G.W."/>
            <person name="Oh S.K."/>
            <person name="Bae C."/>
            <person name="Kim S.B."/>
            <person name="Lee H.Y."/>
            <person name="Kim S.Y."/>
            <person name="Kim M.S."/>
            <person name="Kang B.C."/>
            <person name="Jo Y.D."/>
            <person name="Yang H.B."/>
            <person name="Jeong H.J."/>
            <person name="Kang W.H."/>
            <person name="Kwon J.K."/>
            <person name="Shin C."/>
            <person name="Lim J.Y."/>
            <person name="Park J.H."/>
            <person name="Huh J.H."/>
            <person name="Kim J.S."/>
            <person name="Kim B.D."/>
            <person name="Cohen O."/>
            <person name="Paran I."/>
            <person name="Suh M.C."/>
            <person name="Lee S.B."/>
            <person name="Kim Y.K."/>
            <person name="Shin Y."/>
            <person name="Noh S.J."/>
            <person name="Park J."/>
            <person name="Seo Y.S."/>
            <person name="Kwon S.Y."/>
            <person name="Kim H.A."/>
            <person name="Park J.M."/>
            <person name="Kim H.J."/>
            <person name="Choi S.B."/>
            <person name="Bosland P.W."/>
            <person name="Reeves G."/>
            <person name="Jo S.H."/>
            <person name="Lee B.W."/>
            <person name="Cho H.T."/>
            <person name="Choi H.S."/>
            <person name="Lee M.S."/>
            <person name="Yu Y."/>
            <person name="Do Choi Y."/>
            <person name="Park B.S."/>
            <person name="van Deynze A."/>
            <person name="Ashrafi H."/>
            <person name="Hill T."/>
            <person name="Kim W.T."/>
            <person name="Pai H.S."/>
            <person name="Ahn H.K."/>
            <person name="Yeam I."/>
            <person name="Giovannoni J.J."/>
            <person name="Rose J.K."/>
            <person name="Sorensen I."/>
            <person name="Lee S.J."/>
            <person name="Kim R.W."/>
            <person name="Choi I.Y."/>
            <person name="Choi B.S."/>
            <person name="Lim J.S."/>
            <person name="Lee Y.H."/>
            <person name="Choi D."/>
        </authorList>
    </citation>
    <scope>NUCLEOTIDE SEQUENCE [LARGE SCALE GENOMIC DNA]</scope>
    <source>
        <strain evidence="2">cv. CM334</strain>
    </source>
</reference>
<dbReference type="Proteomes" id="UP000222542">
    <property type="component" value="Unassembled WGS sequence"/>
</dbReference>